<dbReference type="Gene3D" id="1.10.3810.10">
    <property type="entry name" value="Biosynthetic peptidoglycan transglycosylase-like"/>
    <property type="match status" value="1"/>
</dbReference>
<dbReference type="GO" id="GO:0008955">
    <property type="term" value="F:peptidoglycan glycosyltransferase activity"/>
    <property type="evidence" value="ECO:0007669"/>
    <property type="project" value="TreeGrafter"/>
</dbReference>
<dbReference type="InterPro" id="IPR036950">
    <property type="entry name" value="PBP_transglycosylase"/>
</dbReference>
<dbReference type="GO" id="GO:0071555">
    <property type="term" value="P:cell wall organization"/>
    <property type="evidence" value="ECO:0007669"/>
    <property type="project" value="UniProtKB-KW"/>
</dbReference>
<dbReference type="PATRIC" id="fig|1239793.3.peg.1607"/>
<evidence type="ECO:0000256" key="9">
    <source>
        <dbReference type="ARBA" id="ARBA00023316"/>
    </source>
</evidence>
<dbReference type="InterPro" id="IPR023346">
    <property type="entry name" value="Lysozyme-like_dom_sf"/>
</dbReference>
<evidence type="ECO:0000256" key="5">
    <source>
        <dbReference type="ARBA" id="ARBA00022960"/>
    </source>
</evidence>
<organism evidence="12 13">
    <name type="scientific">Streptococcus mitis 13/39</name>
    <dbReference type="NCBI Taxonomy" id="1239793"/>
    <lineage>
        <taxon>Bacteria</taxon>
        <taxon>Bacillati</taxon>
        <taxon>Bacillota</taxon>
        <taxon>Bacilli</taxon>
        <taxon>Lactobacillales</taxon>
        <taxon>Streptococcaceae</taxon>
        <taxon>Streptococcus</taxon>
        <taxon>Streptococcus mitis group</taxon>
    </lineage>
</organism>
<dbReference type="PANTHER" id="PTHR32282">
    <property type="entry name" value="BINDING PROTEIN TRANSPEPTIDASE, PUTATIVE-RELATED"/>
    <property type="match status" value="1"/>
</dbReference>
<dbReference type="InterPro" id="IPR050396">
    <property type="entry name" value="Glycosyltr_51/Transpeptidase"/>
</dbReference>
<comment type="caution">
    <text evidence="12">The sequence shown here is derived from an EMBL/GenBank/DDBJ whole genome shotgun (WGS) entry which is preliminary data.</text>
</comment>
<keyword evidence="4 10" id="KW-0812">Transmembrane</keyword>
<dbReference type="GO" id="GO:0030288">
    <property type="term" value="C:outer membrane-bounded periplasmic space"/>
    <property type="evidence" value="ECO:0007669"/>
    <property type="project" value="TreeGrafter"/>
</dbReference>
<dbReference type="EMBL" id="AQTU01000024">
    <property type="protein sequence ID" value="EOB31760.1"/>
    <property type="molecule type" value="Genomic_DNA"/>
</dbReference>
<evidence type="ECO:0000256" key="4">
    <source>
        <dbReference type="ARBA" id="ARBA00022692"/>
    </source>
</evidence>
<evidence type="ECO:0000259" key="11">
    <source>
        <dbReference type="Pfam" id="PF00912"/>
    </source>
</evidence>
<evidence type="ECO:0000256" key="8">
    <source>
        <dbReference type="ARBA" id="ARBA00023136"/>
    </source>
</evidence>
<keyword evidence="8 10" id="KW-0472">Membrane</keyword>
<dbReference type="SUPFAM" id="SSF53955">
    <property type="entry name" value="Lysozyme-like"/>
    <property type="match status" value="1"/>
</dbReference>
<dbReference type="PANTHER" id="PTHR32282:SF32">
    <property type="entry name" value="PENICILLIN-BINDING PROTEIN 2A"/>
    <property type="match status" value="1"/>
</dbReference>
<reference evidence="12 13" key="1">
    <citation type="submission" date="2013-04" db="EMBL/GenBank/DDBJ databases">
        <authorList>
            <person name="Ikryannikova L.N."/>
            <person name="Ilina E.N."/>
            <person name="Kostryukova E.S."/>
            <person name="Semashko T.A."/>
            <person name="Karpova I.Y.U."/>
            <person name="Larin A.K."/>
            <person name="Ischenko D.S."/>
            <person name="Alekseev D.G."/>
            <person name="Klimova E.A."/>
            <person name="Filimonova A.V."/>
            <person name="Savinova T.A."/>
            <person name="Filimonova O.Y.U."/>
            <person name="Dubovickaya V.A."/>
            <person name="Sidorenko S.V."/>
            <person name="Govorun V.M."/>
        </authorList>
    </citation>
    <scope>NUCLEOTIDE SEQUENCE [LARGE SCALE GENOMIC DNA]</scope>
    <source>
        <strain evidence="12 13">13/39</strain>
    </source>
</reference>
<proteinExistence type="predicted"/>
<name>R0NZC8_STRMT</name>
<keyword evidence="7 10" id="KW-1133">Transmembrane helix</keyword>
<keyword evidence="6" id="KW-0573">Peptidoglycan synthesis</keyword>
<evidence type="ECO:0000313" key="12">
    <source>
        <dbReference type="EMBL" id="EOB31760.1"/>
    </source>
</evidence>
<dbReference type="Proteomes" id="UP000013315">
    <property type="component" value="Unassembled WGS sequence"/>
</dbReference>
<evidence type="ECO:0000256" key="7">
    <source>
        <dbReference type="ARBA" id="ARBA00022989"/>
    </source>
</evidence>
<evidence type="ECO:0000256" key="3">
    <source>
        <dbReference type="ARBA" id="ARBA00022679"/>
    </source>
</evidence>
<evidence type="ECO:0000256" key="10">
    <source>
        <dbReference type="SAM" id="Phobius"/>
    </source>
</evidence>
<keyword evidence="2" id="KW-0328">Glycosyltransferase</keyword>
<dbReference type="InterPro" id="IPR001264">
    <property type="entry name" value="Glyco_trans_51"/>
</dbReference>
<dbReference type="GO" id="GO:0008360">
    <property type="term" value="P:regulation of cell shape"/>
    <property type="evidence" value="ECO:0007669"/>
    <property type="project" value="UniProtKB-KW"/>
</dbReference>
<accession>R0NZC8</accession>
<protein>
    <submittedName>
        <fullName evidence="12">Penicillin-binding protein 1B</fullName>
    </submittedName>
</protein>
<keyword evidence="3" id="KW-0808">Transferase</keyword>
<evidence type="ECO:0000313" key="13">
    <source>
        <dbReference type="Proteomes" id="UP000013315"/>
    </source>
</evidence>
<gene>
    <name evidence="12" type="ORF">D065_08217</name>
</gene>
<evidence type="ECO:0000256" key="2">
    <source>
        <dbReference type="ARBA" id="ARBA00022676"/>
    </source>
</evidence>
<sequence length="255" mass="27239">MQNQLNELKQKMLEFFQLVKSKINHKKSEKVSEEKKLDETGGKVLAILGSILVAIKGILNTLFILGFIGGLFGAGVALGYGVALFDKAKVPQSEDLVKQVKNISSISEIVYEDGSVIASIESDLLRTSVSSEEISDNLKKAIVATEDEHFLEHKGVVPKAVIRATLGTFAGLGSSSGGSTLTQQLIKQQVVGDAPTLARKATEIVDALALERSMSKDEILTTYLNVAPFGRNHKGQNIAGAQQAAEGIFGIDAKS</sequence>
<evidence type="ECO:0000256" key="6">
    <source>
        <dbReference type="ARBA" id="ARBA00022984"/>
    </source>
</evidence>
<dbReference type="AlphaFoldDB" id="R0NZC8"/>
<keyword evidence="9" id="KW-0961">Cell wall biogenesis/degradation</keyword>
<dbReference type="GO" id="GO:0009252">
    <property type="term" value="P:peptidoglycan biosynthetic process"/>
    <property type="evidence" value="ECO:0007669"/>
    <property type="project" value="UniProtKB-KW"/>
</dbReference>
<feature type="domain" description="Glycosyl transferase family 51" evidence="11">
    <location>
        <begin position="114"/>
        <end position="254"/>
    </location>
</feature>
<keyword evidence="5" id="KW-0133">Cell shape</keyword>
<evidence type="ECO:0000256" key="1">
    <source>
        <dbReference type="ARBA" id="ARBA00022475"/>
    </source>
</evidence>
<keyword evidence="1" id="KW-1003">Cell membrane</keyword>
<feature type="transmembrane region" description="Helical" evidence="10">
    <location>
        <begin position="64"/>
        <end position="85"/>
    </location>
</feature>
<dbReference type="Pfam" id="PF00912">
    <property type="entry name" value="Transgly"/>
    <property type="match status" value="1"/>
</dbReference>